<dbReference type="InterPro" id="IPR018713">
    <property type="entry name" value="MPAB/Lcp_cat_dom"/>
</dbReference>
<dbReference type="GO" id="GO:0016491">
    <property type="term" value="F:oxidoreductase activity"/>
    <property type="evidence" value="ECO:0007669"/>
    <property type="project" value="UniProtKB-KW"/>
</dbReference>
<sequence>MIRFSVPHPFQDRLRMTFAGQAREVPEWELRLADGDDAGYFRSDSAVWTVHREMATIVAGIRALLMQALHPGAMAGVRDWSNFRDDPLGRLAGTIRWIFTVTYGDTKAASEGTAWVRKLHERVRGSYLDAKGREVAYSANDPELLSWVHLAFTDSFLATHRIWGKRFPGDEDDYVREWAIAGDLMGVPEPPRSAAELQRQLNAFYDSGVLCATDTVRETIGFLRRPPLALMLRPGYRVLFGGAVASLEPKYRELLGLEVPNVRIGGRGSIRLPVISATRIVLGVVGRALGDQGPSEQAARSRLARLADAQREKRPEQREKRPDE</sequence>
<accession>A0ABY8QNM3</accession>
<dbReference type="PANTHER" id="PTHR36151:SF3">
    <property type="entry name" value="ER-BOUND OXYGENASE MPAB_MPAB'_RUBBER OXYGENASE CATALYTIC DOMAIN-CONTAINING PROTEIN"/>
    <property type="match status" value="1"/>
</dbReference>
<evidence type="ECO:0000313" key="4">
    <source>
        <dbReference type="Proteomes" id="UP001209083"/>
    </source>
</evidence>
<gene>
    <name evidence="3" type="ORF">LWF01_10125</name>
</gene>
<keyword evidence="4" id="KW-1185">Reference proteome</keyword>
<protein>
    <submittedName>
        <fullName evidence="3">Oxygenase MpaB family protein</fullName>
        <ecNumber evidence="3">1.-.-.-</ecNumber>
    </submittedName>
</protein>
<dbReference type="RefSeq" id="WP_349637282.1">
    <property type="nucleotide sequence ID" value="NZ_CP090958.1"/>
</dbReference>
<evidence type="ECO:0000313" key="3">
    <source>
        <dbReference type="EMBL" id="WGW10503.1"/>
    </source>
</evidence>
<reference evidence="3 4" key="1">
    <citation type="submission" date="2023-05" db="EMBL/GenBank/DDBJ databases">
        <title>Lithophilousrod everest ZFBP1038 complete genpme.</title>
        <authorList>
            <person name="Tian M."/>
        </authorList>
    </citation>
    <scope>NUCLEOTIDE SEQUENCE [LARGE SCALE GENOMIC DNA]</scope>
    <source>
        <strain evidence="3 4">ZFBP1038</strain>
    </source>
</reference>
<proteinExistence type="predicted"/>
<dbReference type="Proteomes" id="UP001209083">
    <property type="component" value="Chromosome"/>
</dbReference>
<evidence type="ECO:0000256" key="1">
    <source>
        <dbReference type="SAM" id="MobiDB-lite"/>
    </source>
</evidence>
<dbReference type="EMBL" id="CP090958">
    <property type="protein sequence ID" value="WGW10503.1"/>
    <property type="molecule type" value="Genomic_DNA"/>
</dbReference>
<feature type="compositionally biased region" description="Low complexity" evidence="1">
    <location>
        <begin position="297"/>
        <end position="307"/>
    </location>
</feature>
<evidence type="ECO:0000259" key="2">
    <source>
        <dbReference type="Pfam" id="PF09995"/>
    </source>
</evidence>
<feature type="domain" description="ER-bound oxygenase mpaB/mpaB'/Rubber oxygenase catalytic" evidence="2">
    <location>
        <begin position="48"/>
        <end position="260"/>
    </location>
</feature>
<organism evidence="3 4">
    <name type="scientific">Saxibacter everestensis</name>
    <dbReference type="NCBI Taxonomy" id="2909229"/>
    <lineage>
        <taxon>Bacteria</taxon>
        <taxon>Bacillati</taxon>
        <taxon>Actinomycetota</taxon>
        <taxon>Actinomycetes</taxon>
        <taxon>Micrococcales</taxon>
        <taxon>Brevibacteriaceae</taxon>
        <taxon>Saxibacter</taxon>
    </lineage>
</organism>
<dbReference type="Pfam" id="PF09995">
    <property type="entry name" value="MPAB_Lcp_cat"/>
    <property type="match status" value="1"/>
</dbReference>
<keyword evidence="3" id="KW-0560">Oxidoreductase</keyword>
<name>A0ABY8QNM3_9MICO</name>
<dbReference type="PANTHER" id="PTHR36151">
    <property type="entry name" value="BLR2777 PROTEIN"/>
    <property type="match status" value="1"/>
</dbReference>
<feature type="region of interest" description="Disordered" evidence="1">
    <location>
        <begin position="291"/>
        <end position="324"/>
    </location>
</feature>
<dbReference type="EC" id="1.-.-.-" evidence="3"/>
<feature type="compositionally biased region" description="Basic and acidic residues" evidence="1">
    <location>
        <begin position="308"/>
        <end position="324"/>
    </location>
</feature>